<dbReference type="SUPFAM" id="SSF51735">
    <property type="entry name" value="NAD(P)-binding Rossmann-fold domains"/>
    <property type="match status" value="1"/>
</dbReference>
<dbReference type="Proteomes" id="UP001180503">
    <property type="component" value="Unassembled WGS sequence"/>
</dbReference>
<dbReference type="Pfam" id="PF13460">
    <property type="entry name" value="NAD_binding_10"/>
    <property type="match status" value="1"/>
</dbReference>
<evidence type="ECO:0000313" key="3">
    <source>
        <dbReference type="Proteomes" id="UP001180503"/>
    </source>
</evidence>
<dbReference type="InterPro" id="IPR051207">
    <property type="entry name" value="ComplexI_NDUFA9_subunit"/>
</dbReference>
<dbReference type="Gene3D" id="3.40.50.720">
    <property type="entry name" value="NAD(P)-binding Rossmann-like Domain"/>
    <property type="match status" value="1"/>
</dbReference>
<feature type="domain" description="NAD(P)-binding" evidence="1">
    <location>
        <begin position="7"/>
        <end position="171"/>
    </location>
</feature>
<gene>
    <name evidence="2" type="ORF">RM528_06265</name>
</gene>
<sequence>MRVVVAGATGLIGSRTVAGLRDHGVEVVSVSRGTGADVVTGEGLARALRGADVLVDVTDAPSRAEEASVRFFDTATTNLLRAAATAGAEHYVVLSVVGAEHLESGYFRAKHLQEERVRRSPLPHSIVRAAPFFESVESLALMSTYGDGVHAAPVLVRPVSTDDVAAAVAHVAVGLPLFGTLEVAGPEEFRLDELTAKLLAARGDVRDVVTDPGARLFGARIEERTLLPQSPARVGHETFTRWLARR</sequence>
<evidence type="ECO:0000259" key="1">
    <source>
        <dbReference type="Pfam" id="PF13460"/>
    </source>
</evidence>
<accession>A0ABU2QAG9</accession>
<dbReference type="EMBL" id="JAVRFB010000003">
    <property type="protein sequence ID" value="MDT0401455.1"/>
    <property type="molecule type" value="Genomic_DNA"/>
</dbReference>
<dbReference type="InterPro" id="IPR016040">
    <property type="entry name" value="NAD(P)-bd_dom"/>
</dbReference>
<dbReference type="PANTHER" id="PTHR12126:SF11">
    <property type="entry name" value="NADH DEHYDROGENASE [UBIQUINONE] 1 ALPHA SUBCOMPLEX SUBUNIT 9, MITOCHONDRIAL"/>
    <property type="match status" value="1"/>
</dbReference>
<dbReference type="PANTHER" id="PTHR12126">
    <property type="entry name" value="NADH-UBIQUINONE OXIDOREDUCTASE 39 KDA SUBUNIT-RELATED"/>
    <property type="match status" value="1"/>
</dbReference>
<proteinExistence type="predicted"/>
<dbReference type="RefSeq" id="WP_030227121.1">
    <property type="nucleotide sequence ID" value="NZ_JAVRFB010000003.1"/>
</dbReference>
<reference evidence="3" key="1">
    <citation type="submission" date="2023-07" db="EMBL/GenBank/DDBJ databases">
        <title>30 novel species of actinomycetes from the DSMZ collection.</title>
        <authorList>
            <person name="Nouioui I."/>
        </authorList>
    </citation>
    <scope>NUCLEOTIDE SEQUENCE [LARGE SCALE GENOMIC DNA]</scope>
    <source>
        <strain evidence="3">DSM 41635</strain>
    </source>
</reference>
<evidence type="ECO:0000313" key="2">
    <source>
        <dbReference type="EMBL" id="MDT0401455.1"/>
    </source>
</evidence>
<name>A0ABU2QAG9_9ACTN</name>
<comment type="caution">
    <text evidence="2">The sequence shown here is derived from an EMBL/GenBank/DDBJ whole genome shotgun (WGS) entry which is preliminary data.</text>
</comment>
<organism evidence="2 3">
    <name type="scientific">Streptomyces edwardsiae</name>
    <dbReference type="NCBI Taxonomy" id="3075527"/>
    <lineage>
        <taxon>Bacteria</taxon>
        <taxon>Bacillati</taxon>
        <taxon>Actinomycetota</taxon>
        <taxon>Actinomycetes</taxon>
        <taxon>Kitasatosporales</taxon>
        <taxon>Streptomycetaceae</taxon>
        <taxon>Streptomyces</taxon>
    </lineage>
</organism>
<protein>
    <submittedName>
        <fullName evidence="2">NAD(P)H-binding protein</fullName>
    </submittedName>
</protein>
<dbReference type="InterPro" id="IPR036291">
    <property type="entry name" value="NAD(P)-bd_dom_sf"/>
</dbReference>